<comment type="caution">
    <text evidence="2">The sequence shown here is derived from an EMBL/GenBank/DDBJ whole genome shotgun (WGS) entry which is preliminary data.</text>
</comment>
<sequence length="127" mass="13662">MKLTVRAAVVGAVLAATAVLAPPATASTDPKDGAVIRCSEGKFCLFDGHNFTGDVLQLDRKETYFIGWEWNDRASSVWNRTNGQVCIHTDADLRGYYFDIPAGGQQELLFLYDNAVSSLEVGGCSGA</sequence>
<reference evidence="2 3" key="1">
    <citation type="submission" date="2024-06" db="EMBL/GenBank/DDBJ databases">
        <title>The Natural Products Discovery Center: Release of the First 8490 Sequenced Strains for Exploring Actinobacteria Biosynthetic Diversity.</title>
        <authorList>
            <person name="Kalkreuter E."/>
            <person name="Kautsar S.A."/>
            <person name="Yang D."/>
            <person name="Bader C.D."/>
            <person name="Teijaro C.N."/>
            <person name="Fluegel L."/>
            <person name="Davis C.M."/>
            <person name="Simpson J.R."/>
            <person name="Lauterbach L."/>
            <person name="Steele A.D."/>
            <person name="Gui C."/>
            <person name="Meng S."/>
            <person name="Li G."/>
            <person name="Viehrig K."/>
            <person name="Ye F."/>
            <person name="Su P."/>
            <person name="Kiefer A.F."/>
            <person name="Nichols A."/>
            <person name="Cepeda A.J."/>
            <person name="Yan W."/>
            <person name="Fan B."/>
            <person name="Jiang Y."/>
            <person name="Adhikari A."/>
            <person name="Zheng C.-J."/>
            <person name="Schuster L."/>
            <person name="Cowan T.M."/>
            <person name="Smanski M.J."/>
            <person name="Chevrette M.G."/>
            <person name="De Carvalho L.P.S."/>
            <person name="Shen B."/>
        </authorList>
    </citation>
    <scope>NUCLEOTIDE SEQUENCE [LARGE SCALE GENOMIC DNA]</scope>
    <source>
        <strain evidence="2 3">NPDC038104</strain>
    </source>
</reference>
<keyword evidence="1" id="KW-0732">Signal</keyword>
<dbReference type="Proteomes" id="UP001550850">
    <property type="component" value="Unassembled WGS sequence"/>
</dbReference>
<feature type="chain" id="PRO_5045650606" evidence="1">
    <location>
        <begin position="27"/>
        <end position="127"/>
    </location>
</feature>
<dbReference type="InterPro" id="IPR011024">
    <property type="entry name" value="G_crystallin-like"/>
</dbReference>
<organism evidence="2 3">
    <name type="scientific">Streptomyces fragilis</name>
    <dbReference type="NCBI Taxonomy" id="67301"/>
    <lineage>
        <taxon>Bacteria</taxon>
        <taxon>Bacillati</taxon>
        <taxon>Actinomycetota</taxon>
        <taxon>Actinomycetes</taxon>
        <taxon>Kitasatosporales</taxon>
        <taxon>Streptomycetaceae</taxon>
        <taxon>Streptomyces</taxon>
    </lineage>
</organism>
<evidence type="ECO:0000256" key="1">
    <source>
        <dbReference type="SAM" id="SignalP"/>
    </source>
</evidence>
<keyword evidence="3" id="KW-1185">Reference proteome</keyword>
<dbReference type="EMBL" id="JBEZUR010000070">
    <property type="protein sequence ID" value="MEU3557793.1"/>
    <property type="molecule type" value="Genomic_DNA"/>
</dbReference>
<accession>A0ABV2YPY6</accession>
<gene>
    <name evidence="2" type="ORF">AB0E65_26815</name>
</gene>
<name>A0ABV2YPY6_9ACTN</name>
<feature type="signal peptide" evidence="1">
    <location>
        <begin position="1"/>
        <end position="26"/>
    </location>
</feature>
<evidence type="ECO:0000313" key="2">
    <source>
        <dbReference type="EMBL" id="MEU3557793.1"/>
    </source>
</evidence>
<dbReference type="RefSeq" id="WP_108957341.1">
    <property type="nucleotide sequence ID" value="NZ_BEVZ01000015.1"/>
</dbReference>
<proteinExistence type="predicted"/>
<protein>
    <submittedName>
        <fullName evidence="2">Peptidase inhibitor family I36 protein</fullName>
    </submittedName>
</protein>
<dbReference type="Gene3D" id="2.60.20.10">
    <property type="entry name" value="Crystallins"/>
    <property type="match status" value="1"/>
</dbReference>
<dbReference type="Pfam" id="PF03995">
    <property type="entry name" value="Inhibitor_I36"/>
    <property type="match status" value="1"/>
</dbReference>
<dbReference type="SUPFAM" id="SSF49695">
    <property type="entry name" value="gamma-Crystallin-like"/>
    <property type="match status" value="1"/>
</dbReference>
<evidence type="ECO:0000313" key="3">
    <source>
        <dbReference type="Proteomes" id="UP001550850"/>
    </source>
</evidence>